<dbReference type="STRING" id="1777140.AWB79_04089"/>
<comment type="caution">
    <text evidence="2">The sequence shown here is derived from an EMBL/GenBank/DDBJ whole genome shotgun (WGS) entry which is preliminary data.</text>
</comment>
<name>A0A158BQY1_9BURK</name>
<dbReference type="Gene3D" id="3.30.2310.20">
    <property type="entry name" value="RelE-like"/>
    <property type="match status" value="1"/>
</dbReference>
<protein>
    <submittedName>
        <fullName evidence="2">Translation repressor RelE</fullName>
    </submittedName>
</protein>
<keyword evidence="1" id="KW-1277">Toxin-antitoxin system</keyword>
<organism evidence="2 3">
    <name type="scientific">Caballeronia hypogeia</name>
    <dbReference type="NCBI Taxonomy" id="1777140"/>
    <lineage>
        <taxon>Bacteria</taxon>
        <taxon>Pseudomonadati</taxon>
        <taxon>Pseudomonadota</taxon>
        <taxon>Betaproteobacteria</taxon>
        <taxon>Burkholderiales</taxon>
        <taxon>Burkholderiaceae</taxon>
        <taxon>Caballeronia</taxon>
    </lineage>
</organism>
<evidence type="ECO:0000256" key="1">
    <source>
        <dbReference type="ARBA" id="ARBA00022649"/>
    </source>
</evidence>
<reference evidence="2" key="1">
    <citation type="submission" date="2016-01" db="EMBL/GenBank/DDBJ databases">
        <authorList>
            <person name="Peeters C."/>
        </authorList>
    </citation>
    <scope>NUCLEOTIDE SEQUENCE</scope>
    <source>
        <strain evidence="2">LMG 29322</strain>
    </source>
</reference>
<accession>A0A158BQY1</accession>
<dbReference type="EMBL" id="FCOA02000013">
    <property type="protein sequence ID" value="SAK72380.1"/>
    <property type="molecule type" value="Genomic_DNA"/>
</dbReference>
<dbReference type="AlphaFoldDB" id="A0A158BQY1"/>
<sequence length="59" mass="6620">MIEEAPRSVAIASYLYRNGRVSGTREVVVHPNYIVVYAVSADAIEVLNVLHSRQCYPLE</sequence>
<dbReference type="Proteomes" id="UP000054851">
    <property type="component" value="Unassembled WGS sequence"/>
</dbReference>
<dbReference type="InterPro" id="IPR035093">
    <property type="entry name" value="RelE/ParE_toxin_dom_sf"/>
</dbReference>
<evidence type="ECO:0000313" key="3">
    <source>
        <dbReference type="Proteomes" id="UP000054851"/>
    </source>
</evidence>
<keyword evidence="3" id="KW-1185">Reference proteome</keyword>
<gene>
    <name evidence="2" type="ORF">AWB79_04089</name>
</gene>
<dbReference type="InterPro" id="IPR007712">
    <property type="entry name" value="RelE/ParE_toxin"/>
</dbReference>
<proteinExistence type="predicted"/>
<dbReference type="Pfam" id="PF05016">
    <property type="entry name" value="ParE_toxin"/>
    <property type="match status" value="1"/>
</dbReference>
<evidence type="ECO:0000313" key="2">
    <source>
        <dbReference type="EMBL" id="SAK72380.1"/>
    </source>
</evidence>